<proteinExistence type="predicted"/>
<feature type="region of interest" description="Disordered" evidence="1">
    <location>
        <begin position="1"/>
        <end position="57"/>
    </location>
</feature>
<evidence type="ECO:0000313" key="2">
    <source>
        <dbReference type="EMBL" id="CAE0729403.1"/>
    </source>
</evidence>
<dbReference type="EMBL" id="HBIX01034002">
    <property type="protein sequence ID" value="CAE0729403.1"/>
    <property type="molecule type" value="Transcribed_RNA"/>
</dbReference>
<protein>
    <submittedName>
        <fullName evidence="2">Uncharacterized protein</fullName>
    </submittedName>
</protein>
<name>A0A7S4ER77_9STRA</name>
<organism evidence="2">
    <name type="scientific">Pseudo-nitzschia australis</name>
    <dbReference type="NCBI Taxonomy" id="44445"/>
    <lineage>
        <taxon>Eukaryota</taxon>
        <taxon>Sar</taxon>
        <taxon>Stramenopiles</taxon>
        <taxon>Ochrophyta</taxon>
        <taxon>Bacillariophyta</taxon>
        <taxon>Bacillariophyceae</taxon>
        <taxon>Bacillariophycidae</taxon>
        <taxon>Bacillariales</taxon>
        <taxon>Bacillariaceae</taxon>
        <taxon>Pseudo-nitzschia</taxon>
    </lineage>
</organism>
<accession>A0A7S4ER77</accession>
<evidence type="ECO:0000256" key="1">
    <source>
        <dbReference type="SAM" id="MobiDB-lite"/>
    </source>
</evidence>
<dbReference type="AlphaFoldDB" id="A0A7S4ER77"/>
<gene>
    <name evidence="2" type="ORF">PAUS00366_LOCUS22188</name>
</gene>
<sequence length="264" mass="29269">MAEGEDSIPETEPRPITGISSRTGSAHTVGRANPNLVATSNTFGETDDESSNHASFPSENTATMVAKQEEKSPFDSTLTFVLHKLVGIDFTKDQKQKVIAGLVDNSVDTWDIFIALTPEMVLDMQGVTNVWQKKFLGIIAFAKSHIDENGKVITPNSIDYTRSLLREFMKDFKLSNITDTRSNTSSRPVNESVPTVELNIVDANHNGNLVTEQDEKSPFEQDEKSPFDSSLTFVFHRMFGVDFTKDPRNKFIDILVGKACAVTM</sequence>
<reference evidence="2" key="1">
    <citation type="submission" date="2021-01" db="EMBL/GenBank/DDBJ databases">
        <authorList>
            <person name="Corre E."/>
            <person name="Pelletier E."/>
            <person name="Niang G."/>
            <person name="Scheremetjew M."/>
            <person name="Finn R."/>
            <person name="Kale V."/>
            <person name="Holt S."/>
            <person name="Cochrane G."/>
            <person name="Meng A."/>
            <person name="Brown T."/>
            <person name="Cohen L."/>
        </authorList>
    </citation>
    <scope>NUCLEOTIDE SEQUENCE</scope>
    <source>
        <strain evidence="2">10249 10 AB</strain>
    </source>
</reference>